<dbReference type="OMA" id="GDWESCK"/>
<evidence type="ECO:0000256" key="5">
    <source>
        <dbReference type="ARBA" id="ARBA00022917"/>
    </source>
</evidence>
<keyword evidence="3" id="KW-0963">Cytoplasm</keyword>
<dbReference type="InterPro" id="IPR051501">
    <property type="entry name" value="eIF2B_alpha/beta/delta"/>
</dbReference>
<dbReference type="Pfam" id="PF01008">
    <property type="entry name" value="IF-2B"/>
    <property type="match status" value="1"/>
</dbReference>
<organism evidence="10 11">
    <name type="scientific">Plasmodium fragile</name>
    <dbReference type="NCBI Taxonomy" id="5857"/>
    <lineage>
        <taxon>Eukaryota</taxon>
        <taxon>Sar</taxon>
        <taxon>Alveolata</taxon>
        <taxon>Apicomplexa</taxon>
        <taxon>Aconoidasida</taxon>
        <taxon>Haemosporida</taxon>
        <taxon>Plasmodiidae</taxon>
        <taxon>Plasmodium</taxon>
        <taxon>Plasmodium (Plasmodium)</taxon>
    </lineage>
</organism>
<keyword evidence="11" id="KW-1185">Reference proteome</keyword>
<dbReference type="PANTHER" id="PTHR45860:SF1">
    <property type="entry name" value="TRANSLATION INITIATION FACTOR EIF-2B SUBUNIT ALPHA"/>
    <property type="match status" value="1"/>
</dbReference>
<dbReference type="Proteomes" id="UP000054561">
    <property type="component" value="Unassembled WGS sequence"/>
</dbReference>
<evidence type="ECO:0000313" key="11">
    <source>
        <dbReference type="Proteomes" id="UP000054561"/>
    </source>
</evidence>
<comment type="similarity">
    <text evidence="2 9">Belongs to the eIF-2B alpha/beta/delta subunits family.</text>
</comment>
<dbReference type="SUPFAM" id="SSF100950">
    <property type="entry name" value="NagB/RpiA/CoA transferase-like"/>
    <property type="match status" value="1"/>
</dbReference>
<proteinExistence type="inferred from homology"/>
<dbReference type="GO" id="GO:0005829">
    <property type="term" value="C:cytosol"/>
    <property type="evidence" value="ECO:0007669"/>
    <property type="project" value="UniProtKB-SubCell"/>
</dbReference>
<dbReference type="InterPro" id="IPR042529">
    <property type="entry name" value="IF_2B-like_C"/>
</dbReference>
<dbReference type="EMBL" id="KQ001650">
    <property type="protein sequence ID" value="KJP89516.1"/>
    <property type="molecule type" value="Genomic_DNA"/>
</dbReference>
<dbReference type="Gene3D" id="1.20.120.1070">
    <property type="entry name" value="Translation initiation factor eIF-2B, N-terminal domain"/>
    <property type="match status" value="1"/>
</dbReference>
<gene>
    <name evidence="10" type="ORF">AK88_00727</name>
</gene>
<dbReference type="GO" id="GO:0003743">
    <property type="term" value="F:translation initiation factor activity"/>
    <property type="evidence" value="ECO:0007669"/>
    <property type="project" value="UniProtKB-KW"/>
</dbReference>
<dbReference type="InterPro" id="IPR042528">
    <property type="entry name" value="elF-2B_alpha_N"/>
</dbReference>
<evidence type="ECO:0000256" key="1">
    <source>
        <dbReference type="ARBA" id="ARBA00004514"/>
    </source>
</evidence>
<sequence length="342" mass="39663">MEHCEQSNEEGDTPEEHEVVRAFKRHYFEDKDEMHIAAMKAIAQVLQSNMTKTNFELFVNLNEANGKLKSFVKNEKTQKEILAMPHSKRMTIYPILSSSDIYLHFAVKKYTHNENNIPNLKNLISSSAQDFAENVKQSLRVIGNSSNIMFINKKTTILTHSNSECVKSLLLNVVKNQMKHVSVYFTCTEHICKDYLKKDKKFDDKFVEDLQREHIQVTKIDLDHVKDVLSKIDFVVIGTELVIDNGGIINKKGIKQLAELCSLNKKEFYVTCEAYKFLKIEKIKNSSQQFYSYCTENTTDEGRNLYEFLPHHFITLFYTDIGIFPPSAISYELNKLYINDVN</sequence>
<evidence type="ECO:0000256" key="3">
    <source>
        <dbReference type="ARBA" id="ARBA00022490"/>
    </source>
</evidence>
<protein>
    <recommendedName>
        <fullName evidence="6">Translation initiation factor eIF2B subunit alpha</fullName>
    </recommendedName>
    <alternativeName>
        <fullName evidence="7">eIF2B GDP-GTP exchange factor subunit alpha</fullName>
    </alternativeName>
</protein>
<dbReference type="PANTHER" id="PTHR45860">
    <property type="entry name" value="TRANSLATION INITIATION FACTOR EIF-2B SUBUNIT ALPHA"/>
    <property type="match status" value="1"/>
</dbReference>
<keyword evidence="4" id="KW-0396">Initiation factor</keyword>
<accession>A0A0D9QTZ5</accession>
<dbReference type="InterPro" id="IPR037171">
    <property type="entry name" value="NagB/RpiA_transferase-like"/>
</dbReference>
<dbReference type="GO" id="GO:0005851">
    <property type="term" value="C:eukaryotic translation initiation factor 2B complex"/>
    <property type="evidence" value="ECO:0007669"/>
    <property type="project" value="TreeGrafter"/>
</dbReference>
<dbReference type="OrthoDB" id="10249309at2759"/>
<dbReference type="RefSeq" id="XP_012333794.1">
    <property type="nucleotide sequence ID" value="XM_012478371.1"/>
</dbReference>
<dbReference type="InterPro" id="IPR000649">
    <property type="entry name" value="IF-2B-related"/>
</dbReference>
<name>A0A0D9QTZ5_PLAFR</name>
<dbReference type="GeneID" id="24266041"/>
<dbReference type="GO" id="GO:0005085">
    <property type="term" value="F:guanyl-nucleotide exchange factor activity"/>
    <property type="evidence" value="ECO:0007669"/>
    <property type="project" value="TreeGrafter"/>
</dbReference>
<evidence type="ECO:0000256" key="8">
    <source>
        <dbReference type="ARBA" id="ARBA00046432"/>
    </source>
</evidence>
<evidence type="ECO:0000256" key="6">
    <source>
        <dbReference type="ARBA" id="ARBA00044208"/>
    </source>
</evidence>
<evidence type="ECO:0000256" key="7">
    <source>
        <dbReference type="ARBA" id="ARBA00044236"/>
    </source>
</evidence>
<keyword evidence="5" id="KW-0648">Protein biosynthesis</keyword>
<dbReference type="Gene3D" id="3.40.50.10470">
    <property type="entry name" value="Translation initiation factor eif-2b, domain 2"/>
    <property type="match status" value="1"/>
</dbReference>
<reference evidence="10 11" key="1">
    <citation type="submission" date="2014-03" db="EMBL/GenBank/DDBJ databases">
        <title>The Genome Sequence of Plasmodium fragile nilgiri.</title>
        <authorList>
            <consortium name="The Broad Institute Genomics Platform"/>
            <consortium name="The Broad Institute Genome Sequencing Center for Infectious Disease"/>
            <person name="Neafsey D."/>
            <person name="Duraisingh M."/>
            <person name="Young S.K."/>
            <person name="Zeng Q."/>
            <person name="Gargeya S."/>
            <person name="Abouelleil A."/>
            <person name="Alvarado L."/>
            <person name="Chapman S.B."/>
            <person name="Gainer-Dewar J."/>
            <person name="Goldberg J."/>
            <person name="Griggs A."/>
            <person name="Gujja S."/>
            <person name="Hansen M."/>
            <person name="Howarth C."/>
            <person name="Imamovic A."/>
            <person name="Larimer J."/>
            <person name="Pearson M."/>
            <person name="Poon T.W."/>
            <person name="Priest M."/>
            <person name="Roberts A."/>
            <person name="Saif S."/>
            <person name="Shea T."/>
            <person name="Sykes S."/>
            <person name="Wortman J."/>
            <person name="Nusbaum C."/>
            <person name="Birren B."/>
        </authorList>
    </citation>
    <scope>NUCLEOTIDE SEQUENCE [LARGE SCALE GENOMIC DNA]</scope>
    <source>
        <strain evidence="11">nilgiri</strain>
    </source>
</reference>
<dbReference type="AlphaFoldDB" id="A0A0D9QTZ5"/>
<evidence type="ECO:0000256" key="2">
    <source>
        <dbReference type="ARBA" id="ARBA00007251"/>
    </source>
</evidence>
<comment type="subcellular location">
    <subcellularLocation>
        <location evidence="1">Cytoplasm</location>
        <location evidence="1">Cytosol</location>
    </subcellularLocation>
</comment>
<evidence type="ECO:0000313" key="10">
    <source>
        <dbReference type="EMBL" id="KJP89516.1"/>
    </source>
</evidence>
<dbReference type="VEuPathDB" id="PlasmoDB:AK88_00727"/>
<evidence type="ECO:0000256" key="4">
    <source>
        <dbReference type="ARBA" id="ARBA00022540"/>
    </source>
</evidence>
<comment type="subunit">
    <text evidence="8">Component of the translation initiation factor 2B (eIF2B) complex which is a heterodecamer of two sets of five different subunits: alpha, beta, gamma, delta and epsilon. Subunits alpha, beta and delta comprise a regulatory subcomplex and subunits epsilon and gamma comprise a catalytic subcomplex. Within the complex, the hexameric regulatory complex resides at the center, with the two heterodimeric catalytic subcomplexes bound on opposite sides.</text>
</comment>
<evidence type="ECO:0000256" key="9">
    <source>
        <dbReference type="RuleBase" id="RU003814"/>
    </source>
</evidence>